<evidence type="ECO:0000313" key="2">
    <source>
        <dbReference type="Proteomes" id="UP000199569"/>
    </source>
</evidence>
<reference evidence="1 2" key="1">
    <citation type="submission" date="2016-10" db="EMBL/GenBank/DDBJ databases">
        <authorList>
            <person name="de Groot N.N."/>
        </authorList>
    </citation>
    <scope>NUCLEOTIDE SEQUENCE [LARGE SCALE GENOMIC DNA]</scope>
    <source>
        <strain evidence="1 2">CGMCC 1.7666</strain>
    </source>
</reference>
<protein>
    <submittedName>
        <fullName evidence="1">Uncharacterized protein</fullName>
    </submittedName>
</protein>
<gene>
    <name evidence="1" type="ORF">SAMN02927923_00429</name>
</gene>
<accession>A0A1G5C372</accession>
<dbReference type="EMBL" id="FMVJ01000002">
    <property type="protein sequence ID" value="SCX96821.1"/>
    <property type="molecule type" value="Genomic_DNA"/>
</dbReference>
<evidence type="ECO:0000313" key="1">
    <source>
        <dbReference type="EMBL" id="SCX96821.1"/>
    </source>
</evidence>
<organism evidence="1 2">
    <name type="scientific">Microvirga guangxiensis</name>
    <dbReference type="NCBI Taxonomy" id="549386"/>
    <lineage>
        <taxon>Bacteria</taxon>
        <taxon>Pseudomonadati</taxon>
        <taxon>Pseudomonadota</taxon>
        <taxon>Alphaproteobacteria</taxon>
        <taxon>Hyphomicrobiales</taxon>
        <taxon>Methylobacteriaceae</taxon>
        <taxon>Microvirga</taxon>
    </lineage>
</organism>
<dbReference type="AlphaFoldDB" id="A0A1G5C372"/>
<keyword evidence="2" id="KW-1185">Reference proteome</keyword>
<sequence>MQRRLQPFKERSTCLIQRSLSGKLLFRSDVFRSLELETRQIDFLPLKVTDQTRFLRGDCFAGFVVAFKPHAFELRIANAWPFKDIDGCLLGHAST</sequence>
<proteinExistence type="predicted"/>
<dbReference type="STRING" id="549386.SAMN02927923_00429"/>
<name>A0A1G5C372_9HYPH</name>
<dbReference type="Proteomes" id="UP000199569">
    <property type="component" value="Unassembled WGS sequence"/>
</dbReference>